<dbReference type="PANTHER" id="PTHR43162:SF1">
    <property type="entry name" value="PRESTALK A DIFFERENTIATION PROTEIN A"/>
    <property type="match status" value="1"/>
</dbReference>
<dbReference type="Gene3D" id="3.90.25.10">
    <property type="entry name" value="UDP-galactose 4-epimerase, domain 1"/>
    <property type="match status" value="1"/>
</dbReference>
<dbReference type="Proteomes" id="UP000755104">
    <property type="component" value="Unassembled WGS sequence"/>
</dbReference>
<dbReference type="InterPro" id="IPR036291">
    <property type="entry name" value="NAD(P)-bd_dom_sf"/>
</dbReference>
<feature type="domain" description="NmrA-like" evidence="2">
    <location>
        <begin position="3"/>
        <end position="101"/>
    </location>
</feature>
<accession>A0ABS7J467</accession>
<feature type="region of interest" description="Disordered" evidence="1">
    <location>
        <begin position="333"/>
        <end position="363"/>
    </location>
</feature>
<dbReference type="SUPFAM" id="SSF51735">
    <property type="entry name" value="NAD(P)-binding Rossmann-fold domains"/>
    <property type="match status" value="1"/>
</dbReference>
<dbReference type="PANTHER" id="PTHR43162">
    <property type="match status" value="1"/>
</dbReference>
<dbReference type="EMBL" id="JAIGNO010000002">
    <property type="protein sequence ID" value="MBX7481668.1"/>
    <property type="molecule type" value="Genomic_DNA"/>
</dbReference>
<sequence length="363" mass="39242">MQKPLILVTGAAGQTGSATTRQLLAAGYPVRALVRRRDARSAALEALGAQIAIADMGDPEAMAAALKGVRRAYFLPGYDPALLHQAAVFATAARDEGLEQIVQMTQWLASPMHPALMTRQHWLADRLMTMVPGAAHTLIEPGFFADLPYLATLPYAARLGMWPWPFGDSRNAPPSVEDISAVVVAALQDPARHDAKRYRPTGPELLDGPQMAAILSRVLDRRVRLAHLPFPLFLRAARLDGLPLPMLAMVRHYRDDAIEGAFALRAPTDDVREVTGRAPETFESVARRHAAGISRGLGPTLRQFAKFMLVPMVPPPPVASYLKGLRMPAPAAPASPVNSPIWRSEHRVDGPATSETAPLKAVG</sequence>
<evidence type="ECO:0000256" key="1">
    <source>
        <dbReference type="SAM" id="MobiDB-lite"/>
    </source>
</evidence>
<protein>
    <submittedName>
        <fullName evidence="3">NmrA family NAD(P)-binding protein</fullName>
    </submittedName>
</protein>
<evidence type="ECO:0000313" key="4">
    <source>
        <dbReference type="Proteomes" id="UP000755104"/>
    </source>
</evidence>
<proteinExistence type="predicted"/>
<dbReference type="InterPro" id="IPR008030">
    <property type="entry name" value="NmrA-like"/>
</dbReference>
<dbReference type="Pfam" id="PF05368">
    <property type="entry name" value="NmrA"/>
    <property type="match status" value="1"/>
</dbReference>
<keyword evidence="4" id="KW-1185">Reference proteome</keyword>
<reference evidence="3 4" key="1">
    <citation type="submission" date="2021-08" db="EMBL/GenBank/DDBJ databases">
        <title>Comparative Genomics Analysis of the Genus Qipengyuania Reveals Extensive Genetic Diversity and Metabolic Versatility, Including the Description of Fifteen Novel Species.</title>
        <authorList>
            <person name="Liu Y."/>
        </authorList>
    </citation>
    <scope>NUCLEOTIDE SEQUENCE [LARGE SCALE GENOMIC DNA]</scope>
    <source>
        <strain evidence="3 4">6D47A</strain>
    </source>
</reference>
<gene>
    <name evidence="3" type="ORF">K3174_03940</name>
</gene>
<dbReference type="RefSeq" id="WP_221555763.1">
    <property type="nucleotide sequence ID" value="NZ_JAIGNO010000002.1"/>
</dbReference>
<evidence type="ECO:0000259" key="2">
    <source>
        <dbReference type="Pfam" id="PF05368"/>
    </source>
</evidence>
<comment type="caution">
    <text evidence="3">The sequence shown here is derived from an EMBL/GenBank/DDBJ whole genome shotgun (WGS) entry which is preliminary data.</text>
</comment>
<name>A0ABS7J467_9SPHN</name>
<organism evidence="3 4">
    <name type="scientific">Qipengyuania qiaonensis</name>
    <dbReference type="NCBI Taxonomy" id="2867240"/>
    <lineage>
        <taxon>Bacteria</taxon>
        <taxon>Pseudomonadati</taxon>
        <taxon>Pseudomonadota</taxon>
        <taxon>Alphaproteobacteria</taxon>
        <taxon>Sphingomonadales</taxon>
        <taxon>Erythrobacteraceae</taxon>
        <taxon>Qipengyuania</taxon>
    </lineage>
</organism>
<dbReference type="InterPro" id="IPR051604">
    <property type="entry name" value="Ergot_Alk_Oxidoreductase"/>
</dbReference>
<dbReference type="Gene3D" id="3.40.50.720">
    <property type="entry name" value="NAD(P)-binding Rossmann-like Domain"/>
    <property type="match status" value="1"/>
</dbReference>
<evidence type="ECO:0000313" key="3">
    <source>
        <dbReference type="EMBL" id="MBX7481668.1"/>
    </source>
</evidence>